<sequence length="60" mass="6391">MRGAQNAPGGWLDGSAARMTTRPPGQPADRGLRGPRRVTVRGLAIPRRPGHPRATPRATL</sequence>
<proteinExistence type="predicted"/>
<dbReference type="STRING" id="1142394.PSMK_20660"/>
<gene>
    <name evidence="2" type="ordered locus">PSMK_20660</name>
</gene>
<dbReference type="Proteomes" id="UP000007881">
    <property type="component" value="Chromosome"/>
</dbReference>
<evidence type="ECO:0000313" key="2">
    <source>
        <dbReference type="EMBL" id="BAM04225.1"/>
    </source>
</evidence>
<reference evidence="2 3" key="1">
    <citation type="submission" date="2012-02" db="EMBL/GenBank/DDBJ databases">
        <title>Complete genome sequence of Phycisphaera mikurensis NBRC 102666.</title>
        <authorList>
            <person name="Ankai A."/>
            <person name="Hosoyama A."/>
            <person name="Terui Y."/>
            <person name="Sekine M."/>
            <person name="Fukai R."/>
            <person name="Kato Y."/>
            <person name="Nakamura S."/>
            <person name="Yamada-Narita S."/>
            <person name="Kawakoshi A."/>
            <person name="Fukunaga Y."/>
            <person name="Yamazaki S."/>
            <person name="Fujita N."/>
        </authorList>
    </citation>
    <scope>NUCLEOTIDE SEQUENCE [LARGE SCALE GENOMIC DNA]</scope>
    <source>
        <strain evidence="3">NBRC 102666 / KCTC 22515 / FYK2301M01</strain>
    </source>
</reference>
<protein>
    <submittedName>
        <fullName evidence="2">Uncharacterized protein</fullName>
    </submittedName>
</protein>
<dbReference type="HOGENOM" id="CLU_2937676_0_0_0"/>
<dbReference type="AlphaFoldDB" id="I0IG37"/>
<accession>I0IG37</accession>
<evidence type="ECO:0000313" key="3">
    <source>
        <dbReference type="Proteomes" id="UP000007881"/>
    </source>
</evidence>
<evidence type="ECO:0000256" key="1">
    <source>
        <dbReference type="SAM" id="MobiDB-lite"/>
    </source>
</evidence>
<keyword evidence="3" id="KW-1185">Reference proteome</keyword>
<feature type="region of interest" description="Disordered" evidence="1">
    <location>
        <begin position="1"/>
        <end position="60"/>
    </location>
</feature>
<name>I0IG37_PHYMF</name>
<organism evidence="2 3">
    <name type="scientific">Phycisphaera mikurensis (strain NBRC 102666 / KCTC 22515 / FYK2301M01)</name>
    <dbReference type="NCBI Taxonomy" id="1142394"/>
    <lineage>
        <taxon>Bacteria</taxon>
        <taxon>Pseudomonadati</taxon>
        <taxon>Planctomycetota</taxon>
        <taxon>Phycisphaerae</taxon>
        <taxon>Phycisphaerales</taxon>
        <taxon>Phycisphaeraceae</taxon>
        <taxon>Phycisphaera</taxon>
    </lineage>
</organism>
<dbReference type="EMBL" id="AP012338">
    <property type="protein sequence ID" value="BAM04225.1"/>
    <property type="molecule type" value="Genomic_DNA"/>
</dbReference>
<dbReference type="KEGG" id="phm:PSMK_20660"/>